<evidence type="ECO:0000256" key="5">
    <source>
        <dbReference type="ARBA" id="ARBA00022519"/>
    </source>
</evidence>
<evidence type="ECO:0000256" key="4">
    <source>
        <dbReference type="ARBA" id="ARBA00022475"/>
    </source>
</evidence>
<dbReference type="GO" id="GO:0055085">
    <property type="term" value="P:transmembrane transport"/>
    <property type="evidence" value="ECO:0007669"/>
    <property type="project" value="InterPro"/>
</dbReference>
<organism evidence="13">
    <name type="scientific">Candidatus Kentrum sp. SD</name>
    <dbReference type="NCBI Taxonomy" id="2126332"/>
    <lineage>
        <taxon>Bacteria</taxon>
        <taxon>Pseudomonadati</taxon>
        <taxon>Pseudomonadota</taxon>
        <taxon>Gammaproteobacteria</taxon>
        <taxon>Candidatus Kentrum</taxon>
    </lineage>
</organism>
<evidence type="ECO:0000256" key="8">
    <source>
        <dbReference type="ARBA" id="ARBA00022989"/>
    </source>
</evidence>
<dbReference type="InterPro" id="IPR006260">
    <property type="entry name" value="TonB/TolA_C"/>
</dbReference>
<evidence type="ECO:0000256" key="10">
    <source>
        <dbReference type="SAM" id="MobiDB-lite"/>
    </source>
</evidence>
<evidence type="ECO:0000256" key="6">
    <source>
        <dbReference type="ARBA" id="ARBA00022692"/>
    </source>
</evidence>
<reference evidence="13" key="1">
    <citation type="submission" date="2019-02" db="EMBL/GenBank/DDBJ databases">
        <authorList>
            <person name="Gruber-Vodicka R. H."/>
            <person name="Seah K. B. B."/>
        </authorList>
    </citation>
    <scope>NUCLEOTIDE SEQUENCE</scope>
    <source>
        <strain evidence="14">BECK_S1320</strain>
        <strain evidence="13">BECK_S1321</strain>
    </source>
</reference>
<keyword evidence="7" id="KW-0653">Protein transport</keyword>
<keyword evidence="9 11" id="KW-0472">Membrane</keyword>
<evidence type="ECO:0000256" key="3">
    <source>
        <dbReference type="ARBA" id="ARBA00022448"/>
    </source>
</evidence>
<dbReference type="InterPro" id="IPR037682">
    <property type="entry name" value="TonB_C"/>
</dbReference>
<dbReference type="PANTHER" id="PTHR33446">
    <property type="entry name" value="PROTEIN TONB-RELATED"/>
    <property type="match status" value="1"/>
</dbReference>
<proteinExistence type="inferred from homology"/>
<dbReference type="SUPFAM" id="SSF74653">
    <property type="entry name" value="TolA/TonB C-terminal domain"/>
    <property type="match status" value="1"/>
</dbReference>
<accession>A0A450YJD9</accession>
<dbReference type="NCBIfam" id="TIGR01352">
    <property type="entry name" value="tonB_Cterm"/>
    <property type="match status" value="1"/>
</dbReference>
<keyword evidence="3" id="KW-0813">Transport</keyword>
<evidence type="ECO:0000256" key="7">
    <source>
        <dbReference type="ARBA" id="ARBA00022927"/>
    </source>
</evidence>
<dbReference type="AlphaFoldDB" id="A0A450YJD9"/>
<evidence type="ECO:0000256" key="11">
    <source>
        <dbReference type="SAM" id="Phobius"/>
    </source>
</evidence>
<feature type="compositionally biased region" description="Polar residues" evidence="10">
    <location>
        <begin position="154"/>
        <end position="164"/>
    </location>
</feature>
<dbReference type="Pfam" id="PF03544">
    <property type="entry name" value="TonB_C"/>
    <property type="match status" value="1"/>
</dbReference>
<dbReference type="EMBL" id="CAADFU010000086">
    <property type="protein sequence ID" value="VFK47028.1"/>
    <property type="molecule type" value="Genomic_DNA"/>
</dbReference>
<name>A0A450YJD9_9GAMM</name>
<feature type="transmembrane region" description="Helical" evidence="11">
    <location>
        <begin position="6"/>
        <end position="30"/>
    </location>
</feature>
<dbReference type="GO" id="GO:0005886">
    <property type="term" value="C:plasma membrane"/>
    <property type="evidence" value="ECO:0007669"/>
    <property type="project" value="UniProtKB-SubCell"/>
</dbReference>
<comment type="similarity">
    <text evidence="2">Belongs to the TonB family.</text>
</comment>
<keyword evidence="4" id="KW-1003">Cell membrane</keyword>
<evidence type="ECO:0000259" key="12">
    <source>
        <dbReference type="PROSITE" id="PS52015"/>
    </source>
</evidence>
<evidence type="ECO:0000313" key="14">
    <source>
        <dbReference type="EMBL" id="VFK47028.1"/>
    </source>
</evidence>
<keyword evidence="8 11" id="KW-1133">Transmembrane helix</keyword>
<dbReference type="Gene3D" id="3.30.1150.10">
    <property type="match status" value="1"/>
</dbReference>
<protein>
    <submittedName>
        <fullName evidence="13">Protein TonB</fullName>
    </submittedName>
</protein>
<dbReference type="GO" id="GO:0015031">
    <property type="term" value="P:protein transport"/>
    <property type="evidence" value="ECO:0007669"/>
    <property type="project" value="UniProtKB-KW"/>
</dbReference>
<feature type="region of interest" description="Disordered" evidence="10">
    <location>
        <begin position="50"/>
        <end position="164"/>
    </location>
</feature>
<keyword evidence="6 11" id="KW-0812">Transmembrane</keyword>
<dbReference type="PROSITE" id="PS52015">
    <property type="entry name" value="TONB_CTD"/>
    <property type="match status" value="1"/>
</dbReference>
<gene>
    <name evidence="14" type="ORF">BECKSD772E_GA0070983_10869</name>
    <name evidence="13" type="ORF">BECKSD772F_GA0070984_10979</name>
</gene>
<dbReference type="EMBL" id="CAADFR010000097">
    <property type="protein sequence ID" value="VFK41637.1"/>
    <property type="molecule type" value="Genomic_DNA"/>
</dbReference>
<evidence type="ECO:0000313" key="13">
    <source>
        <dbReference type="EMBL" id="VFK41637.1"/>
    </source>
</evidence>
<dbReference type="InterPro" id="IPR051045">
    <property type="entry name" value="TonB-dependent_transducer"/>
</dbReference>
<keyword evidence="5" id="KW-0997">Cell inner membrane</keyword>
<evidence type="ECO:0000256" key="1">
    <source>
        <dbReference type="ARBA" id="ARBA00004383"/>
    </source>
</evidence>
<feature type="domain" description="TonB C-terminal" evidence="12">
    <location>
        <begin position="170"/>
        <end position="262"/>
    </location>
</feature>
<evidence type="ECO:0000256" key="9">
    <source>
        <dbReference type="ARBA" id="ARBA00023136"/>
    </source>
</evidence>
<comment type="subcellular location">
    <subcellularLocation>
        <location evidence="1">Cell inner membrane</location>
        <topology evidence="1">Single-pass membrane protein</topology>
        <orientation evidence="1">Periplasmic side</orientation>
    </subcellularLocation>
</comment>
<sequence length="262" mass="28710">MTKTNGPIIIGLFISILTHAVVAAAMSVFLPAEPAPMETRRAPINLTLVGASQGQPQPSPKKPLPQRQKQRPPPKTASRPAPTPAMEEKRTKQAPKKINANAIRTTAKRAAPKMASRSAPRATAKIETPLRSAFEAPTARRTPAPAPGAHESGKTSSTQSATTITRREQQYLAALKARIERKKFYPPLSRRRGEEGKVVIAFVIRKNGQLTHLSVRRSSGIRRLDNAALRTLREITPVEPIPAMLEREEWALSAPIIYGLRE</sequence>
<evidence type="ECO:0000256" key="2">
    <source>
        <dbReference type="ARBA" id="ARBA00006555"/>
    </source>
</evidence>